<name>A0ABW4JEX5_9BACL</name>
<protein>
    <submittedName>
        <fullName evidence="2">Uroporphyrinogen-III synthase</fullName>
        <ecNumber evidence="2">4.2.1.75</ecNumber>
    </submittedName>
</protein>
<feature type="domain" description="Tetrapyrrole biosynthesis uroporphyrinogen III synthase" evidence="1">
    <location>
        <begin position="19"/>
        <end position="257"/>
    </location>
</feature>
<dbReference type="Proteomes" id="UP001597079">
    <property type="component" value="Unassembled WGS sequence"/>
</dbReference>
<dbReference type="GO" id="GO:0004852">
    <property type="term" value="F:uroporphyrinogen-III synthase activity"/>
    <property type="evidence" value="ECO:0007669"/>
    <property type="project" value="UniProtKB-EC"/>
</dbReference>
<dbReference type="SUPFAM" id="SSF69618">
    <property type="entry name" value="HemD-like"/>
    <property type="match status" value="1"/>
</dbReference>
<dbReference type="PANTHER" id="PTHR40082">
    <property type="entry name" value="BLR5956 PROTEIN"/>
    <property type="match status" value="1"/>
</dbReference>
<evidence type="ECO:0000313" key="3">
    <source>
        <dbReference type="Proteomes" id="UP001597079"/>
    </source>
</evidence>
<proteinExistence type="predicted"/>
<sequence length="280" mass="30908">MQTLLGKRVVLTGTRKTEELATIVKKLGGTPLPRPAQGTVTVPPHEVERAVGQLVEQPLDWLILTTGIGAEHLYQAAARIHAEDAFLAKLQQCKIAARGYKTVRYLKTLGLAPTVRDDDGTTSGLIRALEPVDLEGCQVALQLYGDPAPRLVEWLTARKAQVTEILPYQHIPPDKTVTQTLLDEILQDKVDAVTFTSTPQVRYLMAFARERQLQDEVIARLNQDIVAVAVGKVTAEALRDEGVTRIIFPKEERMGSMMVTLAKYYGQMLGQSVDEPTEEA</sequence>
<comment type="caution">
    <text evidence="2">The sequence shown here is derived from an EMBL/GenBank/DDBJ whole genome shotgun (WGS) entry which is preliminary data.</text>
</comment>
<evidence type="ECO:0000313" key="2">
    <source>
        <dbReference type="EMBL" id="MFD1674548.1"/>
    </source>
</evidence>
<dbReference type="CDD" id="cd06578">
    <property type="entry name" value="HemD"/>
    <property type="match status" value="1"/>
</dbReference>
<dbReference type="InterPro" id="IPR039793">
    <property type="entry name" value="UROS/Hem4"/>
</dbReference>
<dbReference type="Gene3D" id="3.40.50.10090">
    <property type="match status" value="2"/>
</dbReference>
<dbReference type="PANTHER" id="PTHR40082:SF1">
    <property type="entry name" value="BLR5956 PROTEIN"/>
    <property type="match status" value="1"/>
</dbReference>
<dbReference type="InterPro" id="IPR003754">
    <property type="entry name" value="4pyrrol_synth_uPrphyn_synth"/>
</dbReference>
<dbReference type="RefSeq" id="WP_377942413.1">
    <property type="nucleotide sequence ID" value="NZ_JBHUCX010000020.1"/>
</dbReference>
<dbReference type="InterPro" id="IPR036108">
    <property type="entry name" value="4pyrrol_syn_uPrphyn_synt_sf"/>
</dbReference>
<reference evidence="3" key="1">
    <citation type="journal article" date="2019" name="Int. J. Syst. Evol. Microbiol.">
        <title>The Global Catalogue of Microorganisms (GCM) 10K type strain sequencing project: providing services to taxonomists for standard genome sequencing and annotation.</title>
        <authorList>
            <consortium name="The Broad Institute Genomics Platform"/>
            <consortium name="The Broad Institute Genome Sequencing Center for Infectious Disease"/>
            <person name="Wu L."/>
            <person name="Ma J."/>
        </authorList>
    </citation>
    <scope>NUCLEOTIDE SEQUENCE [LARGE SCALE GENOMIC DNA]</scope>
    <source>
        <strain evidence="3">CGMCC 1.12286</strain>
    </source>
</reference>
<gene>
    <name evidence="2" type="ORF">ACFSB2_07485</name>
</gene>
<dbReference type="NCBIfam" id="NF004584">
    <property type="entry name" value="PRK05928.2-1"/>
    <property type="match status" value="1"/>
</dbReference>
<keyword evidence="2" id="KW-0456">Lyase</keyword>
<dbReference type="EMBL" id="JBHUCX010000020">
    <property type="protein sequence ID" value="MFD1674548.1"/>
    <property type="molecule type" value="Genomic_DNA"/>
</dbReference>
<organism evidence="2 3">
    <name type="scientific">Alicyclobacillus fodiniaquatilis</name>
    <dbReference type="NCBI Taxonomy" id="1661150"/>
    <lineage>
        <taxon>Bacteria</taxon>
        <taxon>Bacillati</taxon>
        <taxon>Bacillota</taxon>
        <taxon>Bacilli</taxon>
        <taxon>Bacillales</taxon>
        <taxon>Alicyclobacillaceae</taxon>
        <taxon>Alicyclobacillus</taxon>
    </lineage>
</organism>
<dbReference type="Pfam" id="PF02602">
    <property type="entry name" value="HEM4"/>
    <property type="match status" value="1"/>
</dbReference>
<accession>A0ABW4JEX5</accession>
<evidence type="ECO:0000259" key="1">
    <source>
        <dbReference type="Pfam" id="PF02602"/>
    </source>
</evidence>
<keyword evidence="3" id="KW-1185">Reference proteome</keyword>
<dbReference type="EC" id="4.2.1.75" evidence="2"/>